<dbReference type="Gene3D" id="3.30.40.10">
    <property type="entry name" value="Zinc/RING finger domain, C3HC4 (zinc finger)"/>
    <property type="match status" value="1"/>
</dbReference>
<reference evidence="6" key="1">
    <citation type="journal article" date="2024" name="BMC Genomics">
        <title>Functional annotation of a divergent genome using sequence and structure-based similarity.</title>
        <authorList>
            <person name="Svedberg D."/>
            <person name="Winiger R.R."/>
            <person name="Berg A."/>
            <person name="Sharma H."/>
            <person name="Tellgren-Roth C."/>
            <person name="Debrunner-Vossbrinck B.A."/>
            <person name="Vossbrinck C.R."/>
            <person name="Barandun J."/>
        </authorList>
    </citation>
    <scope>NUCLEOTIDE SEQUENCE</scope>
    <source>
        <strain evidence="6">Illinois isolate</strain>
    </source>
</reference>
<name>A0AAX4JA66_9MICR</name>
<evidence type="ECO:0000313" key="7">
    <source>
        <dbReference type="Proteomes" id="UP001334084"/>
    </source>
</evidence>
<proteinExistence type="predicted"/>
<protein>
    <submittedName>
        <fullName evidence="6">Ring finger protein 212B (R212B)</fullName>
    </submittedName>
</protein>
<keyword evidence="3" id="KW-0862">Zinc</keyword>
<dbReference type="AlphaFoldDB" id="A0AAX4JA66"/>
<sequence>MNEEEILKSLIFCNICYYPEYKSKSSSLLISYCMHVVCNTCLSELDYCPICNSKTTFMPITNSLSSKLTKNPTELFSRPVDICMFQVNSSINLIEYLREQIKIQKKLLKLAKMEIEKLKNQPKSNIKQIRTEEKNKNVVNNEKIKKVCDIIKTSKKKSDKSTSILDFSNSSCTTGRLTIPKDFNPYKKFYRK</sequence>
<dbReference type="InterPro" id="IPR001841">
    <property type="entry name" value="Znf_RING"/>
</dbReference>
<accession>A0AAX4JA66</accession>
<evidence type="ECO:0000313" key="6">
    <source>
        <dbReference type="EMBL" id="WUR02874.1"/>
    </source>
</evidence>
<evidence type="ECO:0000259" key="5">
    <source>
        <dbReference type="PROSITE" id="PS50089"/>
    </source>
</evidence>
<evidence type="ECO:0000256" key="1">
    <source>
        <dbReference type="ARBA" id="ARBA00022723"/>
    </source>
</evidence>
<evidence type="ECO:0000256" key="4">
    <source>
        <dbReference type="PROSITE-ProRule" id="PRU00175"/>
    </source>
</evidence>
<dbReference type="InterPro" id="IPR017907">
    <property type="entry name" value="Znf_RING_CS"/>
</dbReference>
<feature type="domain" description="RING-type" evidence="5">
    <location>
        <begin position="13"/>
        <end position="52"/>
    </location>
</feature>
<keyword evidence="1" id="KW-0479">Metal-binding</keyword>
<dbReference type="SUPFAM" id="SSF57850">
    <property type="entry name" value="RING/U-box"/>
    <property type="match status" value="1"/>
</dbReference>
<dbReference type="RefSeq" id="XP_065329019.1">
    <property type="nucleotide sequence ID" value="XM_065472947.1"/>
</dbReference>
<dbReference type="PROSITE" id="PS50089">
    <property type="entry name" value="ZF_RING_2"/>
    <property type="match status" value="1"/>
</dbReference>
<dbReference type="InterPro" id="IPR013083">
    <property type="entry name" value="Znf_RING/FYVE/PHD"/>
</dbReference>
<dbReference type="EMBL" id="CP142728">
    <property type="protein sequence ID" value="WUR02874.1"/>
    <property type="molecule type" value="Genomic_DNA"/>
</dbReference>
<dbReference type="SMART" id="SM00184">
    <property type="entry name" value="RING"/>
    <property type="match status" value="1"/>
</dbReference>
<evidence type="ECO:0000256" key="2">
    <source>
        <dbReference type="ARBA" id="ARBA00022771"/>
    </source>
</evidence>
<dbReference type="GO" id="GO:0008270">
    <property type="term" value="F:zinc ion binding"/>
    <property type="evidence" value="ECO:0007669"/>
    <property type="project" value="UniProtKB-KW"/>
</dbReference>
<dbReference type="Pfam" id="PF14634">
    <property type="entry name" value="zf-RING_5"/>
    <property type="match status" value="1"/>
</dbReference>
<evidence type="ECO:0000256" key="3">
    <source>
        <dbReference type="ARBA" id="ARBA00022833"/>
    </source>
</evidence>
<dbReference type="GeneID" id="90540691"/>
<dbReference type="Proteomes" id="UP001334084">
    <property type="component" value="Chromosome 3"/>
</dbReference>
<dbReference type="PROSITE" id="PS00518">
    <property type="entry name" value="ZF_RING_1"/>
    <property type="match status" value="1"/>
</dbReference>
<keyword evidence="7" id="KW-1185">Reference proteome</keyword>
<keyword evidence="2 4" id="KW-0863">Zinc-finger</keyword>
<dbReference type="KEGG" id="vnx:VNE69_03095"/>
<gene>
    <name evidence="6" type="ORF">VNE69_03095</name>
</gene>
<organism evidence="6 7">
    <name type="scientific">Vairimorpha necatrix</name>
    <dbReference type="NCBI Taxonomy" id="6039"/>
    <lineage>
        <taxon>Eukaryota</taxon>
        <taxon>Fungi</taxon>
        <taxon>Fungi incertae sedis</taxon>
        <taxon>Microsporidia</taxon>
        <taxon>Nosematidae</taxon>
        <taxon>Vairimorpha</taxon>
    </lineage>
</organism>